<dbReference type="AlphaFoldDB" id="A0A0D2IJQ8"/>
<dbReference type="GeneID" id="27712499"/>
<dbReference type="Proteomes" id="UP000053411">
    <property type="component" value="Unassembled WGS sequence"/>
</dbReference>
<keyword evidence="3" id="KW-1185">Reference proteome</keyword>
<feature type="chain" id="PRO_5002255433" description="Lysine-specific metallo-endopeptidase domain-containing protein" evidence="1">
    <location>
        <begin position="28"/>
        <end position="332"/>
    </location>
</feature>
<accession>A0A0D2IJQ8</accession>
<keyword evidence="1" id="KW-0732">Signal</keyword>
<dbReference type="GO" id="GO:0008237">
    <property type="term" value="F:metallopeptidase activity"/>
    <property type="evidence" value="ECO:0007669"/>
    <property type="project" value="InterPro"/>
</dbReference>
<name>A0A0D2IJQ8_9EURO</name>
<dbReference type="RefSeq" id="XP_016631424.1">
    <property type="nucleotide sequence ID" value="XM_016777253.1"/>
</dbReference>
<dbReference type="VEuPathDB" id="FungiDB:Z520_06753"/>
<dbReference type="Gene3D" id="3.40.390.10">
    <property type="entry name" value="Collagenase (Catalytic Domain)"/>
    <property type="match status" value="1"/>
</dbReference>
<gene>
    <name evidence="2" type="ORF">Z520_06753</name>
</gene>
<dbReference type="InterPro" id="IPR024079">
    <property type="entry name" value="MetalloPept_cat_dom_sf"/>
</dbReference>
<dbReference type="OrthoDB" id="4129415at2759"/>
<dbReference type="EMBL" id="KN848074">
    <property type="protein sequence ID" value="KIX97301.1"/>
    <property type="molecule type" value="Genomic_DNA"/>
</dbReference>
<feature type="signal peptide" evidence="1">
    <location>
        <begin position="1"/>
        <end position="27"/>
    </location>
</feature>
<evidence type="ECO:0000313" key="2">
    <source>
        <dbReference type="EMBL" id="KIX97301.1"/>
    </source>
</evidence>
<sequence>MIFKAVVGVVPTLLLLLLLFTPNLSFAAAPFFAYPDGTSPNAKRNVTQAFRDAITLARVVSLTATDCDPAFLRYFKPQDYTFVQRMFRTIANIDPFVEISPVDIMVMLSSSNSAATWNPDYVDLCIAYGDNPYNPPVDISCGEDEGHTYGYTVYDTRPTAQFSGLISMCPDGEIFKYCLSLRQTENPPAWARVGGQPDGAPLPGFGCDGLGDRDTTYMKVLGSSILHELFHWPWMFLSIPGYETNIPDHGHRIWDYDGPWVPSAYGPWNAMHINQLPADSRSGMSQSLQNADNYVWYALSRYWSYKCDKTFGPPTSADDATILGERQRGPGN</sequence>
<reference evidence="2 3" key="1">
    <citation type="submission" date="2015-01" db="EMBL/GenBank/DDBJ databases">
        <title>The Genome Sequence of Fonsecaea multimorphosa CBS 102226.</title>
        <authorList>
            <consortium name="The Broad Institute Genomics Platform"/>
            <person name="Cuomo C."/>
            <person name="de Hoog S."/>
            <person name="Gorbushina A."/>
            <person name="Stielow B."/>
            <person name="Teixiera M."/>
            <person name="Abouelleil A."/>
            <person name="Chapman S.B."/>
            <person name="Priest M."/>
            <person name="Young S.K."/>
            <person name="Wortman J."/>
            <person name="Nusbaum C."/>
            <person name="Birren B."/>
        </authorList>
    </citation>
    <scope>NUCLEOTIDE SEQUENCE [LARGE SCALE GENOMIC DNA]</scope>
    <source>
        <strain evidence="2 3">CBS 102226</strain>
    </source>
</reference>
<evidence type="ECO:0000313" key="3">
    <source>
        <dbReference type="Proteomes" id="UP000053411"/>
    </source>
</evidence>
<protein>
    <recommendedName>
        <fullName evidence="4">Lysine-specific metallo-endopeptidase domain-containing protein</fullName>
    </recommendedName>
</protein>
<proteinExistence type="predicted"/>
<evidence type="ECO:0000256" key="1">
    <source>
        <dbReference type="SAM" id="SignalP"/>
    </source>
</evidence>
<organism evidence="2 3">
    <name type="scientific">Fonsecaea multimorphosa CBS 102226</name>
    <dbReference type="NCBI Taxonomy" id="1442371"/>
    <lineage>
        <taxon>Eukaryota</taxon>
        <taxon>Fungi</taxon>
        <taxon>Dikarya</taxon>
        <taxon>Ascomycota</taxon>
        <taxon>Pezizomycotina</taxon>
        <taxon>Eurotiomycetes</taxon>
        <taxon>Chaetothyriomycetidae</taxon>
        <taxon>Chaetothyriales</taxon>
        <taxon>Herpotrichiellaceae</taxon>
        <taxon>Fonsecaea</taxon>
    </lineage>
</organism>
<evidence type="ECO:0008006" key="4">
    <source>
        <dbReference type="Google" id="ProtNLM"/>
    </source>
</evidence>